<dbReference type="GO" id="GO:0005737">
    <property type="term" value="C:cytoplasm"/>
    <property type="evidence" value="ECO:0007669"/>
    <property type="project" value="UniProtKB-SubCell"/>
</dbReference>
<dbReference type="Gene3D" id="3.50.50.60">
    <property type="entry name" value="FAD/NAD(P)-binding domain"/>
    <property type="match status" value="2"/>
</dbReference>
<feature type="domain" description="FAD/NAD(P)-binding" evidence="18">
    <location>
        <begin position="20"/>
        <end position="340"/>
    </location>
</feature>
<dbReference type="PANTHER" id="PTHR22912:SF217">
    <property type="entry name" value="DIHYDROLIPOYL DEHYDROGENASE"/>
    <property type="match status" value="1"/>
</dbReference>
<evidence type="ECO:0000256" key="7">
    <source>
        <dbReference type="ARBA" id="ARBA00022827"/>
    </source>
</evidence>
<keyword evidence="11 16" id="KW-0676">Redox-active center</keyword>
<evidence type="ECO:0000256" key="4">
    <source>
        <dbReference type="ARBA" id="ARBA00016961"/>
    </source>
</evidence>
<dbReference type="InterPro" id="IPR001100">
    <property type="entry name" value="Pyr_nuc-diS_OxRdtase"/>
</dbReference>
<dbReference type="InterPro" id="IPR036188">
    <property type="entry name" value="FAD/NAD-bd_sf"/>
</dbReference>
<dbReference type="Gene3D" id="3.30.390.30">
    <property type="match status" value="1"/>
</dbReference>
<dbReference type="GO" id="GO:0006103">
    <property type="term" value="P:2-oxoglutarate metabolic process"/>
    <property type="evidence" value="ECO:0007669"/>
    <property type="project" value="TreeGrafter"/>
</dbReference>
<dbReference type="GO" id="GO:0050660">
    <property type="term" value="F:flavin adenine dinucleotide binding"/>
    <property type="evidence" value="ECO:0007669"/>
    <property type="project" value="InterPro"/>
</dbReference>
<dbReference type="AlphaFoldDB" id="A0A1G8IPF7"/>
<feature type="binding site" evidence="14">
    <location>
        <position position="66"/>
    </location>
    <ligand>
        <name>FAD</name>
        <dbReference type="ChEBI" id="CHEBI:57692"/>
    </ligand>
</feature>
<comment type="subcellular location">
    <subcellularLocation>
        <location evidence="1">Cytoplasm</location>
    </subcellularLocation>
</comment>
<dbReference type="STRING" id="178355.SAMN04488062_12728"/>
<feature type="binding site" evidence="14">
    <location>
        <position position="129"/>
    </location>
    <ligand>
        <name>FAD</name>
        <dbReference type="ChEBI" id="CHEBI:57692"/>
    </ligand>
</feature>
<evidence type="ECO:0000259" key="17">
    <source>
        <dbReference type="Pfam" id="PF02852"/>
    </source>
</evidence>
<comment type="cofactor">
    <cofactor evidence="14 16">
        <name>FAD</name>
        <dbReference type="ChEBI" id="CHEBI:57692"/>
    </cofactor>
    <text evidence="14 16">Binds 1 FAD per subunit.</text>
</comment>
<feature type="binding site" evidence="14">
    <location>
        <position position="285"/>
    </location>
    <ligand>
        <name>NAD(+)</name>
        <dbReference type="ChEBI" id="CHEBI:57540"/>
    </ligand>
</feature>
<accession>A0A1G8IPF7</accession>
<evidence type="ECO:0000256" key="13">
    <source>
        <dbReference type="PIRSR" id="PIRSR000350-2"/>
    </source>
</evidence>
<dbReference type="PROSITE" id="PS00076">
    <property type="entry name" value="PYRIDINE_REDOX_1"/>
    <property type="match status" value="1"/>
</dbReference>
<dbReference type="NCBIfam" id="TIGR01350">
    <property type="entry name" value="lipoamide_DH"/>
    <property type="match status" value="1"/>
</dbReference>
<evidence type="ECO:0000256" key="8">
    <source>
        <dbReference type="ARBA" id="ARBA00023002"/>
    </source>
</evidence>
<dbReference type="PIRSF" id="PIRSF000350">
    <property type="entry name" value="Mercury_reductase_MerA"/>
    <property type="match status" value="1"/>
</dbReference>
<keyword evidence="7 14" id="KW-0274">FAD</keyword>
<dbReference type="EC" id="1.8.1.4" evidence="3 16"/>
<name>A0A1G8IPF7_9FLAO</name>
<comment type="catalytic activity">
    <reaction evidence="12 16">
        <text>N(6)-[(R)-dihydrolipoyl]-L-lysyl-[protein] + NAD(+) = N(6)-[(R)-lipoyl]-L-lysyl-[protein] + NADH + H(+)</text>
        <dbReference type="Rhea" id="RHEA:15045"/>
        <dbReference type="Rhea" id="RHEA-COMP:10474"/>
        <dbReference type="Rhea" id="RHEA-COMP:10475"/>
        <dbReference type="ChEBI" id="CHEBI:15378"/>
        <dbReference type="ChEBI" id="CHEBI:57540"/>
        <dbReference type="ChEBI" id="CHEBI:57945"/>
        <dbReference type="ChEBI" id="CHEBI:83099"/>
        <dbReference type="ChEBI" id="CHEBI:83100"/>
        <dbReference type="EC" id="1.8.1.4"/>
    </reaction>
</comment>
<dbReference type="GO" id="GO:0004148">
    <property type="term" value="F:dihydrolipoyl dehydrogenase (NADH) activity"/>
    <property type="evidence" value="ECO:0007669"/>
    <property type="project" value="UniProtKB-EC"/>
</dbReference>
<evidence type="ECO:0000256" key="14">
    <source>
        <dbReference type="PIRSR" id="PIRSR000350-3"/>
    </source>
</evidence>
<organism evidence="19 20">
    <name type="scientific">Flavobacterium omnivorum</name>
    <dbReference type="NCBI Taxonomy" id="178355"/>
    <lineage>
        <taxon>Bacteria</taxon>
        <taxon>Pseudomonadati</taxon>
        <taxon>Bacteroidota</taxon>
        <taxon>Flavobacteriia</taxon>
        <taxon>Flavobacteriales</taxon>
        <taxon>Flavobacteriaceae</taxon>
        <taxon>Flavobacterium</taxon>
    </lineage>
</organism>
<comment type="miscellaneous">
    <text evidence="16">The active site is a redox-active disulfide bond.</text>
</comment>
<comment type="similarity">
    <text evidence="2 16">Belongs to the class-I pyridine nucleotide-disulfide oxidoreductase family.</text>
</comment>
<evidence type="ECO:0000256" key="6">
    <source>
        <dbReference type="ARBA" id="ARBA00022630"/>
    </source>
</evidence>
<dbReference type="Proteomes" id="UP000199274">
    <property type="component" value="Unassembled WGS sequence"/>
</dbReference>
<evidence type="ECO:0000256" key="16">
    <source>
        <dbReference type="RuleBase" id="RU003692"/>
    </source>
</evidence>
<dbReference type="FunFam" id="3.30.390.30:FF:000001">
    <property type="entry name" value="Dihydrolipoyl dehydrogenase"/>
    <property type="match status" value="1"/>
</dbReference>
<dbReference type="InterPro" id="IPR004099">
    <property type="entry name" value="Pyr_nucl-diS_OxRdtase_dimer"/>
</dbReference>
<evidence type="ECO:0000256" key="3">
    <source>
        <dbReference type="ARBA" id="ARBA00012608"/>
    </source>
</evidence>
<keyword evidence="20" id="KW-1185">Reference proteome</keyword>
<feature type="active site" description="Proton acceptor" evidence="13">
    <location>
        <position position="458"/>
    </location>
</feature>
<dbReference type="PANTHER" id="PTHR22912">
    <property type="entry name" value="DISULFIDE OXIDOREDUCTASE"/>
    <property type="match status" value="1"/>
</dbReference>
<dbReference type="InterPro" id="IPR006258">
    <property type="entry name" value="Lipoamide_DH"/>
</dbReference>
<keyword evidence="5" id="KW-0963">Cytoplasm</keyword>
<dbReference type="Pfam" id="PF02852">
    <property type="entry name" value="Pyr_redox_dim"/>
    <property type="match status" value="1"/>
</dbReference>
<gene>
    <name evidence="19" type="ORF">SAMN04488062_12728</name>
</gene>
<evidence type="ECO:0000259" key="18">
    <source>
        <dbReference type="Pfam" id="PF07992"/>
    </source>
</evidence>
<evidence type="ECO:0000256" key="15">
    <source>
        <dbReference type="PIRSR" id="PIRSR000350-4"/>
    </source>
</evidence>
<evidence type="ECO:0000256" key="9">
    <source>
        <dbReference type="ARBA" id="ARBA00023027"/>
    </source>
</evidence>
<dbReference type="PRINTS" id="PR00368">
    <property type="entry name" value="FADPNR"/>
</dbReference>
<dbReference type="InterPro" id="IPR050151">
    <property type="entry name" value="Class-I_Pyr_Nuc-Dis_Oxidored"/>
</dbReference>
<evidence type="ECO:0000256" key="11">
    <source>
        <dbReference type="ARBA" id="ARBA00023284"/>
    </source>
</evidence>
<keyword evidence="6 16" id="KW-0285">Flavoprotein</keyword>
<dbReference type="SUPFAM" id="SSF55424">
    <property type="entry name" value="FAD/NAD-linked reductases, dimerisation (C-terminal) domain"/>
    <property type="match status" value="1"/>
</dbReference>
<dbReference type="Pfam" id="PF07992">
    <property type="entry name" value="Pyr_redox_2"/>
    <property type="match status" value="1"/>
</dbReference>
<dbReference type="InterPro" id="IPR012999">
    <property type="entry name" value="Pyr_OxRdtase_I_AS"/>
</dbReference>
<feature type="domain" description="Pyridine nucleotide-disulphide oxidoreductase dimerisation" evidence="17">
    <location>
        <begin position="360"/>
        <end position="468"/>
    </location>
</feature>
<feature type="disulfide bond" description="Redox-active" evidence="15">
    <location>
        <begin position="57"/>
        <end position="62"/>
    </location>
</feature>
<proteinExistence type="inferred from homology"/>
<keyword evidence="14" id="KW-0547">Nucleotide-binding</keyword>
<feature type="binding site" evidence="14">
    <location>
        <position position="325"/>
    </location>
    <ligand>
        <name>FAD</name>
        <dbReference type="ChEBI" id="CHEBI:57692"/>
    </ligand>
</feature>
<evidence type="ECO:0000256" key="5">
    <source>
        <dbReference type="ARBA" id="ARBA00022490"/>
    </source>
</evidence>
<feature type="binding site" evidence="14">
    <location>
        <position position="218"/>
    </location>
    <ligand>
        <name>NAD(+)</name>
        <dbReference type="ChEBI" id="CHEBI:57540"/>
    </ligand>
</feature>
<evidence type="ECO:0000313" key="20">
    <source>
        <dbReference type="Proteomes" id="UP000199274"/>
    </source>
</evidence>
<keyword evidence="9 14" id="KW-0520">NAD</keyword>
<dbReference type="InterPro" id="IPR016156">
    <property type="entry name" value="FAD/NAD-linked_Rdtase_dimer_sf"/>
</dbReference>
<sequence length="479" mass="51485">MSFYEFIFTTIQIKSKKMKYDIIVLGSGPGGYVTAIRASQLGFKVAVIEKENLGGVCLNWGCIPTKALLKSAQVFDYLKHAADYGLTVSSFDKDFSAVVQRSRSVADGMSKGVQFLMKKNKIDVLDGFGKLKPGKKIDVTDKDNKVTEYSADHIIIATGARSRELPNLPQDGVKVIGYRKAMTLATQPKSMIIVGSGAIGIEFAHFYNSMGTDVTIVEFMPNVVPVEDEDISKQMERSLKKAGIKIMTSSSVERIDTTGAGVKAFVKTAKGEEVLEAEILLSAVGIKTNIENIGLEEVGIATDKDKILVNAYNQTNIPGYYAIGDVTPGQALAHVASAEGINCVEKIAGLHVEPIDYGNVPGCTYATPEIASVGLTEKQAKEKGYELKIGKFPFSASGKAKAAGTPDGFVKVIFDAKYGEWLGCHMIGAGVTDMIAEAVVARKLETTGHEILKSIHPHPTMSEAVMEAVAAAYDEVIHL</sequence>
<feature type="binding site" evidence="14">
    <location>
        <begin position="195"/>
        <end position="202"/>
    </location>
    <ligand>
        <name>NAD(+)</name>
        <dbReference type="ChEBI" id="CHEBI:57540"/>
    </ligand>
</feature>
<evidence type="ECO:0000313" key="19">
    <source>
        <dbReference type="EMBL" id="SDI20795.1"/>
    </source>
</evidence>
<keyword evidence="8 16" id="KW-0560">Oxidoreductase</keyword>
<reference evidence="20" key="1">
    <citation type="submission" date="2016-10" db="EMBL/GenBank/DDBJ databases">
        <authorList>
            <person name="Varghese N."/>
            <person name="Submissions S."/>
        </authorList>
    </citation>
    <scope>NUCLEOTIDE SEQUENCE [LARGE SCALE GENOMIC DNA]</scope>
    <source>
        <strain evidence="20">CGMCC 1.2747</strain>
    </source>
</reference>
<evidence type="ECO:0000256" key="2">
    <source>
        <dbReference type="ARBA" id="ARBA00007532"/>
    </source>
</evidence>
<keyword evidence="10" id="KW-1015">Disulfide bond</keyword>
<dbReference type="PRINTS" id="PR00411">
    <property type="entry name" value="PNDRDTASEI"/>
</dbReference>
<dbReference type="InterPro" id="IPR023753">
    <property type="entry name" value="FAD/NAD-binding_dom"/>
</dbReference>
<evidence type="ECO:0000256" key="1">
    <source>
        <dbReference type="ARBA" id="ARBA00004496"/>
    </source>
</evidence>
<dbReference type="SUPFAM" id="SSF51905">
    <property type="entry name" value="FAD/NAD(P)-binding domain"/>
    <property type="match status" value="1"/>
</dbReference>
<evidence type="ECO:0000256" key="10">
    <source>
        <dbReference type="ARBA" id="ARBA00023157"/>
    </source>
</evidence>
<evidence type="ECO:0000256" key="12">
    <source>
        <dbReference type="ARBA" id="ARBA00049187"/>
    </source>
</evidence>
<dbReference type="EMBL" id="FNDB01000027">
    <property type="protein sequence ID" value="SDI20795.1"/>
    <property type="molecule type" value="Genomic_DNA"/>
</dbReference>
<protein>
    <recommendedName>
        <fullName evidence="4 16">Dihydrolipoyl dehydrogenase</fullName>
        <ecNumber evidence="3 16">1.8.1.4</ecNumber>
    </recommendedName>
</protein>